<feature type="region of interest" description="Disordered" evidence="2">
    <location>
        <begin position="1014"/>
        <end position="1039"/>
    </location>
</feature>
<feature type="compositionally biased region" description="Basic and acidic residues" evidence="2">
    <location>
        <begin position="1026"/>
        <end position="1039"/>
    </location>
</feature>
<keyword evidence="1" id="KW-0175">Coiled coil</keyword>
<proteinExistence type="predicted"/>
<feature type="coiled-coil region" evidence="1">
    <location>
        <begin position="253"/>
        <end position="280"/>
    </location>
</feature>
<feature type="compositionally biased region" description="Basic and acidic residues" evidence="2">
    <location>
        <begin position="1561"/>
        <end position="1574"/>
    </location>
</feature>
<feature type="compositionally biased region" description="Basic and acidic residues" evidence="2">
    <location>
        <begin position="491"/>
        <end position="504"/>
    </location>
</feature>
<dbReference type="Ensembl" id="ENSTGUT00000021930.1">
    <property type="protein sequence ID" value="ENSTGUP00000024874.1"/>
    <property type="gene ID" value="ENSTGUG00000023997.1"/>
</dbReference>
<evidence type="ECO:0000256" key="1">
    <source>
        <dbReference type="SAM" id="Coils"/>
    </source>
</evidence>
<dbReference type="InParanoid" id="A0A674GQC1"/>
<feature type="compositionally biased region" description="Polar residues" evidence="2">
    <location>
        <begin position="1847"/>
        <end position="1868"/>
    </location>
</feature>
<evidence type="ECO:0000313" key="3">
    <source>
        <dbReference type="Ensembl" id="ENSTGUP00000024874.1"/>
    </source>
</evidence>
<gene>
    <name evidence="3" type="primary">LOC105760648</name>
</gene>
<reference evidence="3" key="1">
    <citation type="submission" date="2025-08" db="UniProtKB">
        <authorList>
            <consortium name="Ensembl"/>
        </authorList>
    </citation>
    <scope>IDENTIFICATION</scope>
</reference>
<name>A0A674GQC1_TAEGU</name>
<feature type="region of interest" description="Disordered" evidence="2">
    <location>
        <begin position="1372"/>
        <end position="1424"/>
    </location>
</feature>
<feature type="region of interest" description="Disordered" evidence="2">
    <location>
        <begin position="837"/>
        <end position="889"/>
    </location>
</feature>
<keyword evidence="4" id="KW-1185">Reference proteome</keyword>
<reference evidence="3" key="2">
    <citation type="submission" date="2025-09" db="UniProtKB">
        <authorList>
            <consortium name="Ensembl"/>
        </authorList>
    </citation>
    <scope>IDENTIFICATION</scope>
</reference>
<evidence type="ECO:0000256" key="2">
    <source>
        <dbReference type="SAM" id="MobiDB-lite"/>
    </source>
</evidence>
<feature type="compositionally biased region" description="Low complexity" evidence="2">
    <location>
        <begin position="846"/>
        <end position="857"/>
    </location>
</feature>
<evidence type="ECO:0000313" key="4">
    <source>
        <dbReference type="Proteomes" id="UP000007754"/>
    </source>
</evidence>
<feature type="region of interest" description="Disordered" evidence="2">
    <location>
        <begin position="1"/>
        <end position="26"/>
    </location>
</feature>
<feature type="region of interest" description="Disordered" evidence="2">
    <location>
        <begin position="475"/>
        <end position="504"/>
    </location>
</feature>
<feature type="compositionally biased region" description="Low complexity" evidence="2">
    <location>
        <begin position="1381"/>
        <end position="1392"/>
    </location>
</feature>
<feature type="region of interest" description="Disordered" evidence="2">
    <location>
        <begin position="1846"/>
        <end position="1868"/>
    </location>
</feature>
<organism evidence="3 4">
    <name type="scientific">Taeniopygia guttata</name>
    <name type="common">Zebra finch</name>
    <name type="synonym">Poephila guttata</name>
    <dbReference type="NCBI Taxonomy" id="59729"/>
    <lineage>
        <taxon>Eukaryota</taxon>
        <taxon>Metazoa</taxon>
        <taxon>Chordata</taxon>
        <taxon>Craniata</taxon>
        <taxon>Vertebrata</taxon>
        <taxon>Euteleostomi</taxon>
        <taxon>Archelosauria</taxon>
        <taxon>Archosauria</taxon>
        <taxon>Dinosauria</taxon>
        <taxon>Saurischia</taxon>
        <taxon>Theropoda</taxon>
        <taxon>Coelurosauria</taxon>
        <taxon>Aves</taxon>
        <taxon>Neognathae</taxon>
        <taxon>Neoaves</taxon>
        <taxon>Telluraves</taxon>
        <taxon>Australaves</taxon>
        <taxon>Passeriformes</taxon>
        <taxon>Passeroidea</taxon>
        <taxon>Estrildidae</taxon>
        <taxon>Estrildinae</taxon>
        <taxon>Taeniopygia</taxon>
    </lineage>
</organism>
<feature type="region of interest" description="Disordered" evidence="2">
    <location>
        <begin position="1546"/>
        <end position="1574"/>
    </location>
</feature>
<feature type="compositionally biased region" description="Low complexity" evidence="2">
    <location>
        <begin position="1400"/>
        <end position="1414"/>
    </location>
</feature>
<sequence length="1868" mass="217249">MESRRGARGLSQQGPSSRAPEALVDNSDGMANSIICTDSPGNILSTLTSSGEQHPLELVQEAIETWGRMQQYFDQMEERSQRIRRHVQHIDSLVEETRRDRANFEMSREMLLQCTGIPEPGALGVHLENTKQRKEASAQAEQTEQQDRMEVSQEQESLGRALEQLRQESSGQEHEMAQVCREKELLGREKAALEGRLAATERHQHDLSKQLAETRSAKESLDSRLCAAQQQISQLEVTWNHLEAQVLSVTQTKEVLEGEVKCLQRELEAERALRRQEREDTAQQLLQAEQQHHESLRLQRTAQQLEIKKLLQDLSSERERHHAEMQETLEQWEKEKAEREQEHKKVLFEMRQKVATLLAQQEEERTRFEDAKREVLLEEQKEKSALSEALLQTQGELSQAHQQVQQLRQELKEQQEKGQTIEANLQAELQAARSEVQTAQRRHEEELQGLKEEMNLLLEQREALQKQVGELTSQLAASRESQEMTVQRAQQDVREAQEESRQKQLEVEHTQKMLEEAKQQNKELQVHLQNLERERNRWEEVAQQNSELQASVNALESEKARLTLSLEEKHLSLRTLEENNLAQINQVSQLRSALTQAEELHSEHRNEMQELNTQMQAMLLAEIEKTARQATEEKQLLETEVSELRVRLQSSEERAEAMATQCKAMELGLRKTQAQRDNLRAYNQELLKQLEHIEQVWWKTQLKYLSRESALEKEATERQEEAVTLRQEVASLKRKLENLEKERKDVLHERELNQQQMRDVKRKNEMCAPEMRNHKENTQELEVEREDMQEELEHGAAALKKWREYTQVLTAALNKSEIAKGSLKKRLDILKGESGIQGGTGIDLQSTPESLSYSSASSHEELSQEQDSSSWSLEQLSQDSSEESFGQGHALAQVCREEELLAQKADLEGRLAATEWLRQDLSRQLAETRSAKESLESRLCAAQQQISQLEVTREHLKAELQAELQAARSEVQTAQRRHEEELQGLKEEMNLLLEQREALQKQVGELTSQLAASRESQEMTVQRAQQDVREAQEESRQKQLEVEHTQKMLEEAKQQNKELQVHLQNLERKWSGWEEVAQHNSELQASVHTLEKEKARLLVSLEEKNQCFRKLEEQNLVLKNRVSRLFSALKQAEQLCSEHRRQMQELNTQMQAMLLAEIEKTARQATEEKQLLETEVSELRVRLQSSEERAEAMATQCKAMELGLRKTQAQRDNLRAYNQELLKQLEHIEQDWWKTQLKRISRESALEKEATERQEEAVTLRQEVASLKRKLENLEKERKDVLHERELNQQQMRDVKRKNEMCAPEMRNHKENTQELEVEREDMQEELEHGAAALKKWREYTQVLISALNKSEIAKGSLKKRLDILKGESGIQGGTGIDLQSTPESLSYSSASSHEELSQEQDSSSWSLEQLSQDSSEESFGQGHALAQVCREEELLAQKADLEGRLAATEWLRQDLSRQLAETRSAKESLESRLCAAQQQISQLEVTREHLKAELQAELQAARSEVQTAQRRHEEELQGLKEEMNLLLEQREALQKQVGELTSQLAASRESQEMTVQRAQQDVREAQEESRQKQLEVEHTQKMLEEAKQQNKELQVHLQNLERKWSGWEEVAQHNSELQASVHTLEKEKARLLVSLEEKNQCFRKLEEQNLVLKNRVSRLFSALKQAEQLCSEHRRQMQELNTQMQAMLLAEIEKTARQATEEKQLLETEVSELRVRLQSSEERAEAMATQCKAMELGLRKTQAQRDNLRAYNQELLKQLEHIEQDWWKTQLKRISRENALEKEATERQEEAVTLRQEVASLKRKLENLEKERKDVLVEPERRRIRTFRRVFLPDYITFPVHESAHQNRSTFEMEESSSSYGEQQPSC</sequence>
<accession>A0A674GQC1</accession>
<protein>
    <submittedName>
        <fullName evidence="3">Centrosome-associated protein CEP250-like</fullName>
    </submittedName>
</protein>
<dbReference type="GeneTree" id="ENSGT00940000161056"/>
<feature type="region of interest" description="Disordered" evidence="2">
    <location>
        <begin position="130"/>
        <end position="159"/>
    </location>
</feature>
<feature type="compositionally biased region" description="Low complexity" evidence="2">
    <location>
        <begin position="865"/>
        <end position="879"/>
    </location>
</feature>
<feature type="coiled-coil region" evidence="1">
    <location>
        <begin position="1101"/>
        <end position="1326"/>
    </location>
</feature>
<feature type="coiled-coil region" evidence="1">
    <location>
        <begin position="1636"/>
        <end position="1819"/>
    </location>
</feature>
<dbReference type="Proteomes" id="UP000007754">
    <property type="component" value="Unplaced"/>
</dbReference>